<dbReference type="OrthoDB" id="10064525at2759"/>
<proteinExistence type="inferred from homology"/>
<reference evidence="9" key="1">
    <citation type="submission" date="2021-12" db="EMBL/GenBank/DDBJ databases">
        <authorList>
            <person name="Martin H S."/>
        </authorList>
    </citation>
    <scope>NUCLEOTIDE SEQUENCE</scope>
</reference>
<comment type="catalytic activity">
    <reaction evidence="1 7">
        <text>[protein]-peptidylproline (omega=180) = [protein]-peptidylproline (omega=0)</text>
        <dbReference type="Rhea" id="RHEA:16237"/>
        <dbReference type="Rhea" id="RHEA-COMP:10747"/>
        <dbReference type="Rhea" id="RHEA-COMP:10748"/>
        <dbReference type="ChEBI" id="CHEBI:83833"/>
        <dbReference type="ChEBI" id="CHEBI:83834"/>
        <dbReference type="EC" id="5.2.1.8"/>
    </reaction>
</comment>
<evidence type="ECO:0000256" key="1">
    <source>
        <dbReference type="ARBA" id="ARBA00000971"/>
    </source>
</evidence>
<dbReference type="PANTHER" id="PTHR11071:SF478">
    <property type="entry name" value="PEPTIDYL-PROLYL CIS-TRANS ISOMERASE, RHODOPSIN-SPECIFIC ISOZYME"/>
    <property type="match status" value="1"/>
</dbReference>
<sequence>MNFLLLFSILLQIILVINARQFRVTDQVFLDIKSENKPLGRIVIGLFGDLAPKGVKNFKVLATKGINGKSYKGTGFNRVIKRFMVQGGDVVSDDGRGSISIYGKTFEDENLDTEHTAAGFVSMANNGKDTNGCQFIITTKPTPWLDNLHSVIGKVVDGQKVVHMIEQTPTDMEDKPEVRVYIEDCGLLPTQPFYISDDPYDLWGWIKASAVPLSMSFSILGFFHWMIKKMEI</sequence>
<name>A0A8J9UTX9_9NEOP</name>
<evidence type="ECO:0000256" key="2">
    <source>
        <dbReference type="ARBA" id="ARBA00007365"/>
    </source>
</evidence>
<evidence type="ECO:0000313" key="10">
    <source>
        <dbReference type="Proteomes" id="UP000838878"/>
    </source>
</evidence>
<evidence type="ECO:0000256" key="7">
    <source>
        <dbReference type="RuleBase" id="RU363019"/>
    </source>
</evidence>
<organism evidence="9 10">
    <name type="scientific">Brenthis ino</name>
    <name type="common">lesser marbled fritillary</name>
    <dbReference type="NCBI Taxonomy" id="405034"/>
    <lineage>
        <taxon>Eukaryota</taxon>
        <taxon>Metazoa</taxon>
        <taxon>Ecdysozoa</taxon>
        <taxon>Arthropoda</taxon>
        <taxon>Hexapoda</taxon>
        <taxon>Insecta</taxon>
        <taxon>Pterygota</taxon>
        <taxon>Neoptera</taxon>
        <taxon>Endopterygota</taxon>
        <taxon>Lepidoptera</taxon>
        <taxon>Glossata</taxon>
        <taxon>Ditrysia</taxon>
        <taxon>Papilionoidea</taxon>
        <taxon>Nymphalidae</taxon>
        <taxon>Heliconiinae</taxon>
        <taxon>Argynnini</taxon>
        <taxon>Brenthis</taxon>
    </lineage>
</organism>
<dbReference type="GO" id="GO:0003755">
    <property type="term" value="F:peptidyl-prolyl cis-trans isomerase activity"/>
    <property type="evidence" value="ECO:0007669"/>
    <property type="project" value="UniProtKB-UniRule"/>
</dbReference>
<dbReference type="Gene3D" id="2.40.100.10">
    <property type="entry name" value="Cyclophilin-like"/>
    <property type="match status" value="1"/>
</dbReference>
<dbReference type="Pfam" id="PF00160">
    <property type="entry name" value="Pro_isomerase"/>
    <property type="match status" value="1"/>
</dbReference>
<dbReference type="SUPFAM" id="SSF50891">
    <property type="entry name" value="Cyclophilin-like"/>
    <property type="match status" value="1"/>
</dbReference>
<evidence type="ECO:0000259" key="8">
    <source>
        <dbReference type="Pfam" id="PF00160"/>
    </source>
</evidence>
<comment type="function">
    <text evidence="6">PPIases accelerate the folding of proteins. It catalyzes the cis-trans isomerization of proline imidic peptide bonds in oligopeptides. Acts on the folding of rhodopsin RH1 and RH2 (but not RH3) and is required for visual transduction.</text>
</comment>
<evidence type="ECO:0000256" key="6">
    <source>
        <dbReference type="ARBA" id="ARBA00056644"/>
    </source>
</evidence>
<dbReference type="EC" id="5.2.1.8" evidence="7"/>
<dbReference type="GO" id="GO:0005737">
    <property type="term" value="C:cytoplasm"/>
    <property type="evidence" value="ECO:0007669"/>
    <property type="project" value="TreeGrafter"/>
</dbReference>
<evidence type="ECO:0000313" key="9">
    <source>
        <dbReference type="EMBL" id="CAH0725827.1"/>
    </source>
</evidence>
<comment type="similarity">
    <text evidence="2 7">Belongs to the cyclophilin-type PPIase family.</text>
</comment>
<dbReference type="GO" id="GO:0006457">
    <property type="term" value="P:protein folding"/>
    <property type="evidence" value="ECO:0007669"/>
    <property type="project" value="TreeGrafter"/>
</dbReference>
<keyword evidence="5 7" id="KW-0413">Isomerase</keyword>
<keyword evidence="3 7" id="KW-0732">Signal</keyword>
<gene>
    <name evidence="9" type="ORF">BINO364_LOCUS11368</name>
</gene>
<dbReference type="InterPro" id="IPR029000">
    <property type="entry name" value="Cyclophilin-like_dom_sf"/>
</dbReference>
<dbReference type="EMBL" id="OV170225">
    <property type="protein sequence ID" value="CAH0725827.1"/>
    <property type="molecule type" value="Genomic_DNA"/>
</dbReference>
<keyword evidence="4 7" id="KW-0697">Rotamase</keyword>
<dbReference type="GO" id="GO:0016018">
    <property type="term" value="F:cyclosporin A binding"/>
    <property type="evidence" value="ECO:0007669"/>
    <property type="project" value="TreeGrafter"/>
</dbReference>
<dbReference type="PANTHER" id="PTHR11071">
    <property type="entry name" value="PEPTIDYL-PROLYL CIS-TRANS ISOMERASE"/>
    <property type="match status" value="1"/>
</dbReference>
<evidence type="ECO:0000256" key="4">
    <source>
        <dbReference type="ARBA" id="ARBA00023110"/>
    </source>
</evidence>
<feature type="signal peptide" evidence="7">
    <location>
        <begin position="1"/>
        <end position="19"/>
    </location>
</feature>
<evidence type="ECO:0000256" key="3">
    <source>
        <dbReference type="ARBA" id="ARBA00022729"/>
    </source>
</evidence>
<feature type="domain" description="PPIase cyclophilin-type" evidence="8">
    <location>
        <begin position="30"/>
        <end position="186"/>
    </location>
</feature>
<protein>
    <recommendedName>
        <fullName evidence="7">Peptidyl-prolyl cis-trans isomerase</fullName>
        <shortName evidence="7">PPIase</shortName>
        <ecNumber evidence="7">5.2.1.8</ecNumber>
    </recommendedName>
</protein>
<dbReference type="PRINTS" id="PR00153">
    <property type="entry name" value="CSAPPISMRASE"/>
</dbReference>
<keyword evidence="10" id="KW-1185">Reference proteome</keyword>
<dbReference type="FunFam" id="2.40.100.10:FF:000019">
    <property type="entry name" value="Peptidyl-prolyl cis-trans isomerase"/>
    <property type="match status" value="1"/>
</dbReference>
<dbReference type="AlphaFoldDB" id="A0A8J9UTX9"/>
<feature type="chain" id="PRO_5035488986" description="Peptidyl-prolyl cis-trans isomerase" evidence="7">
    <location>
        <begin position="20"/>
        <end position="232"/>
    </location>
</feature>
<dbReference type="InterPro" id="IPR002130">
    <property type="entry name" value="Cyclophilin-type_PPIase_dom"/>
</dbReference>
<accession>A0A8J9UTX9</accession>
<dbReference type="Proteomes" id="UP000838878">
    <property type="component" value="Chromosome 5"/>
</dbReference>
<feature type="non-terminal residue" evidence="9">
    <location>
        <position position="232"/>
    </location>
</feature>
<evidence type="ECO:0000256" key="5">
    <source>
        <dbReference type="ARBA" id="ARBA00023235"/>
    </source>
</evidence>